<reference evidence="2 3" key="1">
    <citation type="journal article" date="2019" name="Sci. Rep.">
        <title>Orb-weaving spider Araneus ventricosus genome elucidates the spidroin gene catalogue.</title>
        <authorList>
            <person name="Kono N."/>
            <person name="Nakamura H."/>
            <person name="Ohtoshi R."/>
            <person name="Moran D.A.P."/>
            <person name="Shinohara A."/>
            <person name="Yoshida Y."/>
            <person name="Fujiwara M."/>
            <person name="Mori M."/>
            <person name="Tomita M."/>
            <person name="Arakawa K."/>
        </authorList>
    </citation>
    <scope>NUCLEOTIDE SEQUENCE [LARGE SCALE GENOMIC DNA]</scope>
</reference>
<sequence length="117" mass="13592">MKATATCSQSHHLLRETYERHLDMREDLFIRRRCQKNLKPRKEKIDKKRRFQKQQRVSGDMKCNNISVGRKTPLRDESTPMPVDRGALGGIRNSMVRKSPPLGNLDPDAGSYHRTAF</sequence>
<dbReference type="Proteomes" id="UP000499080">
    <property type="component" value="Unassembled WGS sequence"/>
</dbReference>
<evidence type="ECO:0000313" key="2">
    <source>
        <dbReference type="EMBL" id="GBM39606.1"/>
    </source>
</evidence>
<proteinExistence type="predicted"/>
<name>A0A4Y2FGG7_ARAVE</name>
<dbReference type="EMBL" id="BGPR01000902">
    <property type="protein sequence ID" value="GBM39606.1"/>
    <property type="molecule type" value="Genomic_DNA"/>
</dbReference>
<evidence type="ECO:0000313" key="3">
    <source>
        <dbReference type="Proteomes" id="UP000499080"/>
    </source>
</evidence>
<dbReference type="AlphaFoldDB" id="A0A4Y2FGG7"/>
<organism evidence="2 3">
    <name type="scientific">Araneus ventricosus</name>
    <name type="common">Orbweaver spider</name>
    <name type="synonym">Epeira ventricosa</name>
    <dbReference type="NCBI Taxonomy" id="182803"/>
    <lineage>
        <taxon>Eukaryota</taxon>
        <taxon>Metazoa</taxon>
        <taxon>Ecdysozoa</taxon>
        <taxon>Arthropoda</taxon>
        <taxon>Chelicerata</taxon>
        <taxon>Arachnida</taxon>
        <taxon>Araneae</taxon>
        <taxon>Araneomorphae</taxon>
        <taxon>Entelegynae</taxon>
        <taxon>Araneoidea</taxon>
        <taxon>Araneidae</taxon>
        <taxon>Araneus</taxon>
    </lineage>
</organism>
<protein>
    <submittedName>
        <fullName evidence="2">Uncharacterized protein</fullName>
    </submittedName>
</protein>
<gene>
    <name evidence="2" type="ORF">AVEN_201588_1</name>
</gene>
<evidence type="ECO:0000256" key="1">
    <source>
        <dbReference type="SAM" id="MobiDB-lite"/>
    </source>
</evidence>
<feature type="region of interest" description="Disordered" evidence="1">
    <location>
        <begin position="41"/>
        <end position="117"/>
    </location>
</feature>
<keyword evidence="3" id="KW-1185">Reference proteome</keyword>
<comment type="caution">
    <text evidence="2">The sequence shown here is derived from an EMBL/GenBank/DDBJ whole genome shotgun (WGS) entry which is preliminary data.</text>
</comment>
<feature type="compositionally biased region" description="Basic residues" evidence="1">
    <location>
        <begin position="41"/>
        <end position="53"/>
    </location>
</feature>
<accession>A0A4Y2FGG7</accession>